<feature type="region of interest" description="Disordered" evidence="2">
    <location>
        <begin position="1"/>
        <end position="125"/>
    </location>
</feature>
<name>A0A9P7A3D3_9AGAM</name>
<comment type="caution">
    <text evidence="4">The sequence shown here is derived from an EMBL/GenBank/DDBJ whole genome shotgun (WGS) entry which is preliminary data.</text>
</comment>
<dbReference type="InterPro" id="IPR036236">
    <property type="entry name" value="Znf_C2H2_sf"/>
</dbReference>
<dbReference type="OrthoDB" id="6910977at2759"/>
<evidence type="ECO:0000313" key="5">
    <source>
        <dbReference type="Proteomes" id="UP000714275"/>
    </source>
</evidence>
<gene>
    <name evidence="4" type="ORF">EV702DRAFT_1072229</name>
</gene>
<evidence type="ECO:0000259" key="3">
    <source>
        <dbReference type="PROSITE" id="PS50157"/>
    </source>
</evidence>
<reference evidence="4" key="1">
    <citation type="journal article" date="2020" name="New Phytol.">
        <title>Comparative genomics reveals dynamic genome evolution in host specialist ectomycorrhizal fungi.</title>
        <authorList>
            <person name="Lofgren L.A."/>
            <person name="Nguyen N.H."/>
            <person name="Vilgalys R."/>
            <person name="Ruytinx J."/>
            <person name="Liao H.L."/>
            <person name="Branco S."/>
            <person name="Kuo A."/>
            <person name="LaButti K."/>
            <person name="Lipzen A."/>
            <person name="Andreopoulos W."/>
            <person name="Pangilinan J."/>
            <person name="Riley R."/>
            <person name="Hundley H."/>
            <person name="Na H."/>
            <person name="Barry K."/>
            <person name="Grigoriev I.V."/>
            <person name="Stajich J.E."/>
            <person name="Kennedy P.G."/>
        </authorList>
    </citation>
    <scope>NUCLEOTIDE SEQUENCE</scope>
    <source>
        <strain evidence="4">DOB743</strain>
    </source>
</reference>
<accession>A0A9P7A3D3</accession>
<organism evidence="4 5">
    <name type="scientific">Suillus placidus</name>
    <dbReference type="NCBI Taxonomy" id="48579"/>
    <lineage>
        <taxon>Eukaryota</taxon>
        <taxon>Fungi</taxon>
        <taxon>Dikarya</taxon>
        <taxon>Basidiomycota</taxon>
        <taxon>Agaricomycotina</taxon>
        <taxon>Agaricomycetes</taxon>
        <taxon>Agaricomycetidae</taxon>
        <taxon>Boletales</taxon>
        <taxon>Suillineae</taxon>
        <taxon>Suillaceae</taxon>
        <taxon>Suillus</taxon>
    </lineage>
</organism>
<keyword evidence="1" id="KW-0479">Metal-binding</keyword>
<feature type="domain" description="C2H2-type" evidence="3">
    <location>
        <begin position="260"/>
        <end position="292"/>
    </location>
</feature>
<dbReference type="Gene3D" id="3.30.160.60">
    <property type="entry name" value="Classic Zinc Finger"/>
    <property type="match status" value="1"/>
</dbReference>
<feature type="compositionally biased region" description="Polar residues" evidence="2">
    <location>
        <begin position="60"/>
        <end position="70"/>
    </location>
</feature>
<dbReference type="SUPFAM" id="SSF57667">
    <property type="entry name" value="beta-beta-alpha zinc fingers"/>
    <property type="match status" value="1"/>
</dbReference>
<dbReference type="InterPro" id="IPR013087">
    <property type="entry name" value="Znf_C2H2_type"/>
</dbReference>
<evidence type="ECO:0000313" key="4">
    <source>
        <dbReference type="EMBL" id="KAG1781627.1"/>
    </source>
</evidence>
<dbReference type="EMBL" id="JABBWD010000005">
    <property type="protein sequence ID" value="KAG1781627.1"/>
    <property type="molecule type" value="Genomic_DNA"/>
</dbReference>
<dbReference type="GO" id="GO:0008270">
    <property type="term" value="F:zinc ion binding"/>
    <property type="evidence" value="ECO:0007669"/>
    <property type="project" value="UniProtKB-KW"/>
</dbReference>
<sequence>MNGPPNAYYTQPSAAPQGYAYPPHGYDPAPPYPYQQPHIAAGPSNAPLEFRHWQHPPVQPGSTAASSSAVDGTASAEPRKRRSRQPPTASAEPCKRISRQPPTRKRRRPNLTPTENGSMPGKYGPYTLANASAAVMAMPVHDPKPVDISKRKTLDPHGNPLRTRRFGVMELDDSYPSTPDNLMNLKGLSPELTCVRSCDWTDQPCGLFIEMDKTSIDGHLWYWHGLKTTATPCQFEGCEDTEDMKHWGRHIEGVHFETSYQCPYCNKHLSRDDSLSRHLRGCKPFAASKERAPRGAYQQAILKLMQGYIVPAASAT</sequence>
<feature type="compositionally biased region" description="Low complexity" evidence="2">
    <location>
        <begin position="18"/>
        <end position="27"/>
    </location>
</feature>
<evidence type="ECO:0000256" key="2">
    <source>
        <dbReference type="SAM" id="MobiDB-lite"/>
    </source>
</evidence>
<proteinExistence type="predicted"/>
<keyword evidence="5" id="KW-1185">Reference proteome</keyword>
<dbReference type="AlphaFoldDB" id="A0A9P7A3D3"/>
<dbReference type="Proteomes" id="UP000714275">
    <property type="component" value="Unassembled WGS sequence"/>
</dbReference>
<feature type="compositionally biased region" description="Basic residues" evidence="2">
    <location>
        <begin position="96"/>
        <end position="109"/>
    </location>
</feature>
<dbReference type="PROSITE" id="PS50157">
    <property type="entry name" value="ZINC_FINGER_C2H2_2"/>
    <property type="match status" value="1"/>
</dbReference>
<keyword evidence="1" id="KW-0863">Zinc-finger</keyword>
<evidence type="ECO:0000256" key="1">
    <source>
        <dbReference type="PROSITE-ProRule" id="PRU00042"/>
    </source>
</evidence>
<keyword evidence="1" id="KW-0862">Zinc</keyword>
<protein>
    <recommendedName>
        <fullName evidence="3">C2H2-type domain-containing protein</fullName>
    </recommendedName>
</protein>